<dbReference type="Proteomes" id="UP000244450">
    <property type="component" value="Unassembled WGS sequence"/>
</dbReference>
<dbReference type="OrthoDB" id="8727862at2"/>
<dbReference type="Pfam" id="PF07715">
    <property type="entry name" value="Plug"/>
    <property type="match status" value="1"/>
</dbReference>
<evidence type="ECO:0000256" key="8">
    <source>
        <dbReference type="PROSITE-ProRule" id="PRU01360"/>
    </source>
</evidence>
<dbReference type="InterPro" id="IPR037066">
    <property type="entry name" value="Plug_dom_sf"/>
</dbReference>
<comment type="similarity">
    <text evidence="8 9">Belongs to the TonB-dependent receptor family.</text>
</comment>
<keyword evidence="2 8" id="KW-0813">Transport</keyword>
<evidence type="ECO:0008006" key="15">
    <source>
        <dbReference type="Google" id="ProtNLM"/>
    </source>
</evidence>
<keyword evidence="10" id="KW-0732">Signal</keyword>
<gene>
    <name evidence="13" type="ORF">DCC81_09670</name>
</gene>
<feature type="domain" description="TonB-dependent receptor-like beta-barrel" evidence="11">
    <location>
        <begin position="394"/>
        <end position="821"/>
    </location>
</feature>
<dbReference type="PANTHER" id="PTHR40980">
    <property type="entry name" value="PLUG DOMAIN-CONTAINING PROTEIN"/>
    <property type="match status" value="1"/>
</dbReference>
<dbReference type="Pfam" id="PF00593">
    <property type="entry name" value="TonB_dep_Rec_b-barrel"/>
    <property type="match status" value="1"/>
</dbReference>
<evidence type="ECO:0000256" key="7">
    <source>
        <dbReference type="ARBA" id="ARBA00023237"/>
    </source>
</evidence>
<evidence type="ECO:0000313" key="14">
    <source>
        <dbReference type="Proteomes" id="UP000244450"/>
    </source>
</evidence>
<keyword evidence="7 8" id="KW-0998">Cell outer membrane</keyword>
<evidence type="ECO:0000259" key="11">
    <source>
        <dbReference type="Pfam" id="PF00593"/>
    </source>
</evidence>
<evidence type="ECO:0000256" key="9">
    <source>
        <dbReference type="RuleBase" id="RU003357"/>
    </source>
</evidence>
<dbReference type="Gene3D" id="2.170.130.10">
    <property type="entry name" value="TonB-dependent receptor, plug domain"/>
    <property type="match status" value="1"/>
</dbReference>
<keyword evidence="3 8" id="KW-1134">Transmembrane beta strand</keyword>
<feature type="domain" description="TonB-dependent receptor plug" evidence="12">
    <location>
        <begin position="52"/>
        <end position="156"/>
    </location>
</feature>
<dbReference type="SUPFAM" id="SSF56935">
    <property type="entry name" value="Porins"/>
    <property type="match status" value="1"/>
</dbReference>
<dbReference type="InterPro" id="IPR036942">
    <property type="entry name" value="Beta-barrel_TonB_sf"/>
</dbReference>
<evidence type="ECO:0000256" key="6">
    <source>
        <dbReference type="ARBA" id="ARBA00023136"/>
    </source>
</evidence>
<feature type="signal peptide" evidence="10">
    <location>
        <begin position="1"/>
        <end position="25"/>
    </location>
</feature>
<dbReference type="InterPro" id="IPR012910">
    <property type="entry name" value="Plug_dom"/>
</dbReference>
<dbReference type="PANTHER" id="PTHR40980:SF4">
    <property type="entry name" value="TONB-DEPENDENT RECEPTOR-LIKE BETA-BARREL DOMAIN-CONTAINING PROTEIN"/>
    <property type="match status" value="1"/>
</dbReference>
<keyword evidence="4 8" id="KW-0812">Transmembrane</keyword>
<reference evidence="13 14" key="1">
    <citation type="submission" date="2018-04" db="EMBL/GenBank/DDBJ databases">
        <title>Chitinophaga fuyangensis sp. nov., isolated from soil in a chemical factory.</title>
        <authorList>
            <person name="Chen K."/>
        </authorList>
    </citation>
    <scope>NUCLEOTIDE SEQUENCE [LARGE SCALE GENOMIC DNA]</scope>
    <source>
        <strain evidence="13 14">LY-1</strain>
    </source>
</reference>
<organism evidence="13 14">
    <name type="scientific">Chitinophaga parva</name>
    <dbReference type="NCBI Taxonomy" id="2169414"/>
    <lineage>
        <taxon>Bacteria</taxon>
        <taxon>Pseudomonadati</taxon>
        <taxon>Bacteroidota</taxon>
        <taxon>Chitinophagia</taxon>
        <taxon>Chitinophagales</taxon>
        <taxon>Chitinophagaceae</taxon>
        <taxon>Chitinophaga</taxon>
    </lineage>
</organism>
<name>A0A2T7BPT1_9BACT</name>
<accession>A0A2T7BPT1</accession>
<keyword evidence="6 8" id="KW-0472">Membrane</keyword>
<evidence type="ECO:0000256" key="2">
    <source>
        <dbReference type="ARBA" id="ARBA00022448"/>
    </source>
</evidence>
<evidence type="ECO:0000256" key="1">
    <source>
        <dbReference type="ARBA" id="ARBA00004571"/>
    </source>
</evidence>
<dbReference type="InterPro" id="IPR039426">
    <property type="entry name" value="TonB-dep_rcpt-like"/>
</dbReference>
<evidence type="ECO:0000256" key="10">
    <source>
        <dbReference type="SAM" id="SignalP"/>
    </source>
</evidence>
<sequence length="866" mass="96952">MGQRIFFWLLPFAIAVCGMPCAAFAQKVTLDTVHVSGRTALVSEVHGRIEEKQSTQLVHVISRASIEQAADITVADILQRVSGVSLLQNETGIPGHVIIRGMAPKYSYTAVNGMPIPSPDERTRYLSLDFFPAAIIDRLEIYKTLSPAMAGDATGGRINIVTRSAPDQQELSFQVATGYNQFYLQQAYTGFDNKAVQRQSPYERFGPDYNATGNDFSKGNLSFKRHTAAPDLQGHVSWGKRFVSGKLGIFATTGVQTLHSAADGFLVLQNNEPQVNNVPGITDFIKRTYYQTSSRKYFYTTLDYRFNPRHQLRLYQLYLDKTDMETRNAVDTSLAEGRTGPGTGRIAVMQRARTLRQSLEHLDLQGDHLLAKGFTLDWAGVHSTARGNAPDRAELTANTGRILGADGQVHQTPLLLAPLERTWMHNKEWENDLHVSLRFKPALLKQQLDLEGGTLLQYRRRDNFFNDYLFNPAITSGNGQPFTGIYDAVWLNDNGPQNPRGSVNTAGTYTAKENISAFFLQATFHTGKLNAVTGMRAESTVQHVHSAASPDASRYNGIGIHYRDWLPSASIRYALSDAQAIKLSWYKSLGRPSLYDITFFNMNYDDYNIAGNPFLKRSTASNFDLRYDLYRPGVLELLQVTAFYKRIADPYEKTLLGATDTLYPIPANGLSYVPAARLTEQLRNYATANNYGLELAVIKQWGAFGIQANYTFTASHITQTKKFKQREKPDDPASGIVTVTRTQERPLEGQSAHLGNLGLRWRSPQHGWQMQLQGVYTGRRIAEISGWYNLDNWQRAYTTLDFTVRKMIGTRWQLFAKAANLLNAGTEIYIKGTLPGVPGQTFPGHTILERSAHERGFQVGVQFNTR</sequence>
<proteinExistence type="inferred from homology"/>
<dbReference type="PROSITE" id="PS52016">
    <property type="entry name" value="TONB_DEPENDENT_REC_3"/>
    <property type="match status" value="1"/>
</dbReference>
<dbReference type="Gene3D" id="2.40.170.20">
    <property type="entry name" value="TonB-dependent receptor, beta-barrel domain"/>
    <property type="match status" value="1"/>
</dbReference>
<dbReference type="AlphaFoldDB" id="A0A2T7BPT1"/>
<evidence type="ECO:0000259" key="12">
    <source>
        <dbReference type="Pfam" id="PF07715"/>
    </source>
</evidence>
<keyword evidence="5 9" id="KW-0798">TonB box</keyword>
<evidence type="ECO:0000256" key="5">
    <source>
        <dbReference type="ARBA" id="ARBA00023077"/>
    </source>
</evidence>
<evidence type="ECO:0000256" key="3">
    <source>
        <dbReference type="ARBA" id="ARBA00022452"/>
    </source>
</evidence>
<feature type="chain" id="PRO_5015682136" description="TonB-dependent receptor" evidence="10">
    <location>
        <begin position="26"/>
        <end position="866"/>
    </location>
</feature>
<evidence type="ECO:0000256" key="4">
    <source>
        <dbReference type="ARBA" id="ARBA00022692"/>
    </source>
</evidence>
<keyword evidence="14" id="KW-1185">Reference proteome</keyword>
<protein>
    <recommendedName>
        <fullName evidence="15">TonB-dependent receptor</fullName>
    </recommendedName>
</protein>
<evidence type="ECO:0000313" key="13">
    <source>
        <dbReference type="EMBL" id="PUZ29685.1"/>
    </source>
</evidence>
<dbReference type="InterPro" id="IPR000531">
    <property type="entry name" value="Beta-barrel_TonB"/>
</dbReference>
<comment type="subcellular location">
    <subcellularLocation>
        <location evidence="1 8">Cell outer membrane</location>
        <topology evidence="1 8">Multi-pass membrane protein</topology>
    </subcellularLocation>
</comment>
<comment type="caution">
    <text evidence="13">The sequence shown here is derived from an EMBL/GenBank/DDBJ whole genome shotgun (WGS) entry which is preliminary data.</text>
</comment>
<dbReference type="GO" id="GO:0009279">
    <property type="term" value="C:cell outer membrane"/>
    <property type="evidence" value="ECO:0007669"/>
    <property type="project" value="UniProtKB-SubCell"/>
</dbReference>
<dbReference type="EMBL" id="QCYK01000001">
    <property type="protein sequence ID" value="PUZ29685.1"/>
    <property type="molecule type" value="Genomic_DNA"/>
</dbReference>